<dbReference type="Pfam" id="PF12833">
    <property type="entry name" value="HTH_18"/>
    <property type="match status" value="1"/>
</dbReference>
<dbReference type="InterPro" id="IPR018060">
    <property type="entry name" value="HTH_AraC"/>
</dbReference>
<name>A0ABS1L3A6_9BACT</name>
<dbReference type="Gene3D" id="1.10.10.60">
    <property type="entry name" value="Homeodomain-like"/>
    <property type="match status" value="1"/>
</dbReference>
<evidence type="ECO:0000256" key="3">
    <source>
        <dbReference type="ARBA" id="ARBA00023163"/>
    </source>
</evidence>
<dbReference type="EMBL" id="JAERRB010000016">
    <property type="protein sequence ID" value="MBL0745417.1"/>
    <property type="molecule type" value="Genomic_DNA"/>
</dbReference>
<keyword evidence="2" id="KW-0238">DNA-binding</keyword>
<dbReference type="SMART" id="SM00342">
    <property type="entry name" value="HTH_ARAC"/>
    <property type="match status" value="1"/>
</dbReference>
<keyword evidence="6" id="KW-1185">Reference proteome</keyword>
<evidence type="ECO:0000313" key="5">
    <source>
        <dbReference type="EMBL" id="MBL0745417.1"/>
    </source>
</evidence>
<evidence type="ECO:0000259" key="4">
    <source>
        <dbReference type="PROSITE" id="PS01124"/>
    </source>
</evidence>
<dbReference type="PANTHER" id="PTHR46796:SF13">
    <property type="entry name" value="HTH-TYPE TRANSCRIPTIONAL ACTIVATOR RHAS"/>
    <property type="match status" value="1"/>
</dbReference>
<keyword evidence="3" id="KW-0804">Transcription</keyword>
<keyword evidence="1" id="KW-0805">Transcription regulation</keyword>
<dbReference type="InterPro" id="IPR046532">
    <property type="entry name" value="DUF6597"/>
</dbReference>
<proteinExistence type="predicted"/>
<feature type="domain" description="HTH araC/xylS-type" evidence="4">
    <location>
        <begin position="158"/>
        <end position="242"/>
    </location>
</feature>
<accession>A0ABS1L3A6</accession>
<evidence type="ECO:0000256" key="2">
    <source>
        <dbReference type="ARBA" id="ARBA00023125"/>
    </source>
</evidence>
<dbReference type="InterPro" id="IPR050204">
    <property type="entry name" value="AraC_XylS_family_regulators"/>
</dbReference>
<dbReference type="Pfam" id="PF20240">
    <property type="entry name" value="DUF6597"/>
    <property type="match status" value="1"/>
</dbReference>
<comment type="caution">
    <text evidence="5">The sequence shown here is derived from an EMBL/GenBank/DDBJ whole genome shotgun (WGS) entry which is preliminary data.</text>
</comment>
<dbReference type="RefSeq" id="WP_202015839.1">
    <property type="nucleotide sequence ID" value="NZ_JAERRB010000016.1"/>
</dbReference>
<dbReference type="PROSITE" id="PS01124">
    <property type="entry name" value="HTH_ARAC_FAMILY_2"/>
    <property type="match status" value="1"/>
</dbReference>
<gene>
    <name evidence="5" type="ORF">JI741_29570</name>
</gene>
<evidence type="ECO:0000313" key="6">
    <source>
        <dbReference type="Proteomes" id="UP000613030"/>
    </source>
</evidence>
<dbReference type="PANTHER" id="PTHR46796">
    <property type="entry name" value="HTH-TYPE TRANSCRIPTIONAL ACTIVATOR RHAS-RELATED"/>
    <property type="match status" value="1"/>
</dbReference>
<protein>
    <submittedName>
        <fullName evidence="5">AraC family transcriptional regulator</fullName>
    </submittedName>
</protein>
<dbReference type="Proteomes" id="UP000613030">
    <property type="component" value="Unassembled WGS sequence"/>
</dbReference>
<evidence type="ECO:0000256" key="1">
    <source>
        <dbReference type="ARBA" id="ARBA00023015"/>
    </source>
</evidence>
<sequence>MHYREFEPHPLLRPHIVCYWTMQNGDAPQTNTIFSDGCSDIIFNLGASVEGGDEVFRHGQRYLVGIMTRFKQIRVAPAAHLLGIRFKPFGISTLTGMPLKGTSDESLFLSEHELKLPEIHDVTPASLQKLNTFFLQRLHLDSGRWPAVIDTIHAAGGNISIQQLAQQHYVTERSIERYFQQHAGCTVKELCKQVRFQNALAKIKTSPQSTFAQVAFDTGYYDHTHLLKDVKQYTGLTLSEIR</sequence>
<organism evidence="5 6">
    <name type="scientific">Chryseolinea lacunae</name>
    <dbReference type="NCBI Taxonomy" id="2801331"/>
    <lineage>
        <taxon>Bacteria</taxon>
        <taxon>Pseudomonadati</taxon>
        <taxon>Bacteroidota</taxon>
        <taxon>Cytophagia</taxon>
        <taxon>Cytophagales</taxon>
        <taxon>Fulvivirgaceae</taxon>
        <taxon>Chryseolinea</taxon>
    </lineage>
</organism>
<reference evidence="5 6" key="1">
    <citation type="submission" date="2021-01" db="EMBL/GenBank/DDBJ databases">
        <title>Chryseolinea sp. Jin1 Genome sequencing and assembly.</title>
        <authorList>
            <person name="Kim I."/>
        </authorList>
    </citation>
    <scope>NUCLEOTIDE SEQUENCE [LARGE SCALE GENOMIC DNA]</scope>
    <source>
        <strain evidence="5 6">Jin1</strain>
    </source>
</reference>